<keyword evidence="5" id="KW-1185">Reference proteome</keyword>
<dbReference type="Proteomes" id="UP000193685">
    <property type="component" value="Unassembled WGS sequence"/>
</dbReference>
<dbReference type="InterPro" id="IPR016137">
    <property type="entry name" value="RGS"/>
</dbReference>
<feature type="compositionally biased region" description="Low complexity" evidence="1">
    <location>
        <begin position="31"/>
        <end position="43"/>
    </location>
</feature>
<keyword evidence="2" id="KW-0472">Membrane</keyword>
<evidence type="ECO:0000256" key="1">
    <source>
        <dbReference type="SAM" id="MobiDB-lite"/>
    </source>
</evidence>
<sequence length="421" mass="47430">MIGGLQDLFTKSFYRRPNLQTYNKDSDGRTTKSSSSDTTSNHSRPGIPSELELDRVLSGKSCPPVHIKDLAGYMAHVDFTVENLQFWLFYQDYCKRFDDLPEHVKALSPAILRQSSADFNTPSYGVHPDHEKLPAWERGAIPNSSGNATRPDTPRTPITPAPVYSARTPTMPYEEKAAIHEGRNLSMDSTETATEAARQPMRAEIETCIQTYLLRGSPQELNLPYKLQRQTVYTLQQTTHPSALREAADHCYGLLSSCAYPNFIRYSVCNANSARTAFARVVGAVSILAAIALAVGLILGDVRRKWRALAAFPLMFLGVTTAVAAYNGSCIILQGTQRVQYRPWDLFADSEEADLFGKFEQYWEAKYKSRNLIRKIFDRQRWVEDPSFRRLLDRLLWQAVLAGALGGVVFFLIIYWIPGLD</sequence>
<organism evidence="4 5">
    <name type="scientific">Protomyces lactucae-debilis</name>
    <dbReference type="NCBI Taxonomy" id="2754530"/>
    <lineage>
        <taxon>Eukaryota</taxon>
        <taxon>Fungi</taxon>
        <taxon>Dikarya</taxon>
        <taxon>Ascomycota</taxon>
        <taxon>Taphrinomycotina</taxon>
        <taxon>Taphrinomycetes</taxon>
        <taxon>Taphrinales</taxon>
        <taxon>Protomycetaceae</taxon>
        <taxon>Protomyces</taxon>
    </lineage>
</organism>
<protein>
    <recommendedName>
        <fullName evidence="3">RGS domain-containing protein</fullName>
    </recommendedName>
</protein>
<dbReference type="Gene3D" id="1.10.167.10">
    <property type="entry name" value="Regulator of G-protein Signalling 4, domain 2"/>
    <property type="match status" value="1"/>
</dbReference>
<dbReference type="GeneID" id="63785172"/>
<evidence type="ECO:0000259" key="3">
    <source>
        <dbReference type="Pfam" id="PF00615"/>
    </source>
</evidence>
<feature type="region of interest" description="Disordered" evidence="1">
    <location>
        <begin position="138"/>
        <end position="166"/>
    </location>
</feature>
<dbReference type="PANTHER" id="PTHR39466">
    <property type="entry name" value="RGS DOMAIN-CONTAINING PROTEIN"/>
    <property type="match status" value="1"/>
</dbReference>
<dbReference type="RefSeq" id="XP_040727839.1">
    <property type="nucleotide sequence ID" value="XM_040868573.1"/>
</dbReference>
<dbReference type="AlphaFoldDB" id="A0A1Y2FSM6"/>
<dbReference type="SUPFAM" id="SSF48097">
    <property type="entry name" value="Regulator of G-protein signaling, RGS"/>
    <property type="match status" value="1"/>
</dbReference>
<feature type="transmembrane region" description="Helical" evidence="2">
    <location>
        <begin position="311"/>
        <end position="334"/>
    </location>
</feature>
<accession>A0A1Y2FSM6</accession>
<comment type="caution">
    <text evidence="4">The sequence shown here is derived from an EMBL/GenBank/DDBJ whole genome shotgun (WGS) entry which is preliminary data.</text>
</comment>
<keyword evidence="2" id="KW-1133">Transmembrane helix</keyword>
<evidence type="ECO:0000313" key="4">
    <source>
        <dbReference type="EMBL" id="ORY86983.1"/>
    </source>
</evidence>
<reference evidence="4 5" key="1">
    <citation type="submission" date="2016-07" db="EMBL/GenBank/DDBJ databases">
        <title>Pervasive Adenine N6-methylation of Active Genes in Fungi.</title>
        <authorList>
            <consortium name="DOE Joint Genome Institute"/>
            <person name="Mondo S.J."/>
            <person name="Dannebaum R.O."/>
            <person name="Kuo R.C."/>
            <person name="Labutti K."/>
            <person name="Haridas S."/>
            <person name="Kuo A."/>
            <person name="Salamov A."/>
            <person name="Ahrendt S.R."/>
            <person name="Lipzen A."/>
            <person name="Sullivan W."/>
            <person name="Andreopoulos W.B."/>
            <person name="Clum A."/>
            <person name="Lindquist E."/>
            <person name="Daum C."/>
            <person name="Ramamoorthy G.K."/>
            <person name="Gryganskyi A."/>
            <person name="Culley D."/>
            <person name="Magnuson J.K."/>
            <person name="James T.Y."/>
            <person name="O'Malley M.A."/>
            <person name="Stajich J.E."/>
            <person name="Spatafora J.W."/>
            <person name="Visel A."/>
            <person name="Grigoriev I.V."/>
        </authorList>
    </citation>
    <scope>NUCLEOTIDE SEQUENCE [LARGE SCALE GENOMIC DNA]</scope>
    <source>
        <strain evidence="4 5">12-1054</strain>
    </source>
</reference>
<dbReference type="Pfam" id="PF00615">
    <property type="entry name" value="RGS"/>
    <property type="match status" value="1"/>
</dbReference>
<dbReference type="STRING" id="56484.A0A1Y2FSM6"/>
<dbReference type="OMA" id="RVIATYI"/>
<gene>
    <name evidence="4" type="ORF">BCR37DRAFT_376321</name>
</gene>
<dbReference type="PANTHER" id="PTHR39466:SF1">
    <property type="entry name" value="RGS DOMAIN-CONTAINING PROTEIN"/>
    <property type="match status" value="1"/>
</dbReference>
<feature type="compositionally biased region" description="Low complexity" evidence="1">
    <location>
        <begin position="148"/>
        <end position="162"/>
    </location>
</feature>
<dbReference type="InterPro" id="IPR036305">
    <property type="entry name" value="RGS_sf"/>
</dbReference>
<dbReference type="EMBL" id="MCFI01000002">
    <property type="protein sequence ID" value="ORY86983.1"/>
    <property type="molecule type" value="Genomic_DNA"/>
</dbReference>
<dbReference type="OrthoDB" id="3232309at2759"/>
<keyword evidence="2" id="KW-0812">Transmembrane</keyword>
<name>A0A1Y2FSM6_PROLT</name>
<proteinExistence type="predicted"/>
<dbReference type="InterPro" id="IPR044926">
    <property type="entry name" value="RGS_subdomain_2"/>
</dbReference>
<evidence type="ECO:0000313" key="5">
    <source>
        <dbReference type="Proteomes" id="UP000193685"/>
    </source>
</evidence>
<evidence type="ECO:0000256" key="2">
    <source>
        <dbReference type="SAM" id="Phobius"/>
    </source>
</evidence>
<feature type="domain" description="RGS" evidence="3">
    <location>
        <begin position="197"/>
        <end position="265"/>
    </location>
</feature>
<feature type="transmembrane region" description="Helical" evidence="2">
    <location>
        <begin position="395"/>
        <end position="417"/>
    </location>
</feature>
<feature type="transmembrane region" description="Helical" evidence="2">
    <location>
        <begin position="277"/>
        <end position="299"/>
    </location>
</feature>
<feature type="region of interest" description="Disordered" evidence="1">
    <location>
        <begin position="19"/>
        <end position="48"/>
    </location>
</feature>